<dbReference type="Proteomes" id="UP000557217">
    <property type="component" value="Unassembled WGS sequence"/>
</dbReference>
<dbReference type="AlphaFoldDB" id="A0A840PY22"/>
<evidence type="ECO:0000313" key="1">
    <source>
        <dbReference type="EMBL" id="MBB5149591.1"/>
    </source>
</evidence>
<comment type="caution">
    <text evidence="1">The sequence shown here is derived from an EMBL/GenBank/DDBJ whole genome shotgun (WGS) entry which is preliminary data.</text>
</comment>
<reference evidence="1 2" key="1">
    <citation type="submission" date="2020-08" db="EMBL/GenBank/DDBJ databases">
        <title>Genomic Encyclopedia of Type Strains, Phase IV (KMG-IV): sequencing the most valuable type-strain genomes for metagenomic binning, comparative biology and taxonomic classification.</title>
        <authorList>
            <person name="Goeker M."/>
        </authorList>
    </citation>
    <scope>NUCLEOTIDE SEQUENCE [LARGE SCALE GENOMIC DNA]</scope>
    <source>
        <strain evidence="1 2">DSM 10633</strain>
    </source>
</reference>
<accession>A0A840PY22</accession>
<evidence type="ECO:0000313" key="2">
    <source>
        <dbReference type="Proteomes" id="UP000557217"/>
    </source>
</evidence>
<name>A0A840PY22_URETH</name>
<keyword evidence="2" id="KW-1185">Reference proteome</keyword>
<protein>
    <submittedName>
        <fullName evidence="1">Uncharacterized protein</fullName>
    </submittedName>
</protein>
<gene>
    <name evidence="1" type="ORF">HNR36_001983</name>
</gene>
<organism evidence="1 2">
    <name type="scientific">Ureibacillus thermosphaericus</name>
    <dbReference type="NCBI Taxonomy" id="51173"/>
    <lineage>
        <taxon>Bacteria</taxon>
        <taxon>Bacillati</taxon>
        <taxon>Bacillota</taxon>
        <taxon>Bacilli</taxon>
        <taxon>Bacillales</taxon>
        <taxon>Caryophanaceae</taxon>
        <taxon>Ureibacillus</taxon>
    </lineage>
</organism>
<proteinExistence type="predicted"/>
<dbReference type="EMBL" id="JACHGZ010000024">
    <property type="protein sequence ID" value="MBB5149591.1"/>
    <property type="molecule type" value="Genomic_DNA"/>
</dbReference>
<sequence length="37" mass="4086">MLSHSVNKIYLDQFVLGSAISIDSKANTGTTFTIKFH</sequence>